<dbReference type="GO" id="GO:0005737">
    <property type="term" value="C:cytoplasm"/>
    <property type="evidence" value="ECO:0007669"/>
    <property type="project" value="TreeGrafter"/>
</dbReference>
<dbReference type="Gene3D" id="1.10.390.10">
    <property type="entry name" value="Neutral Protease Domain 2"/>
    <property type="match status" value="1"/>
</dbReference>
<protein>
    <recommendedName>
        <fullName evidence="5">Aminopeptidase N</fullName>
        <ecNumber evidence="4">3.4.11.2</ecNumber>
    </recommendedName>
    <alternativeName>
        <fullName evidence="12">Alanine aminopeptidase</fullName>
    </alternativeName>
    <alternativeName>
        <fullName evidence="13">Lysyl aminopeptidase</fullName>
    </alternativeName>
</protein>
<dbReference type="EMBL" id="BMFY01000011">
    <property type="protein sequence ID" value="GGA20874.1"/>
    <property type="molecule type" value="Genomic_DNA"/>
</dbReference>
<proteinExistence type="inferred from homology"/>
<dbReference type="PANTHER" id="PTHR11533">
    <property type="entry name" value="PROTEASE M1 ZINC METALLOPROTEASE"/>
    <property type="match status" value="1"/>
</dbReference>
<keyword evidence="9" id="KW-0378">Hydrolase</keyword>
<evidence type="ECO:0000313" key="18">
    <source>
        <dbReference type="Proteomes" id="UP000616114"/>
    </source>
</evidence>
<dbReference type="GO" id="GO:0005615">
    <property type="term" value="C:extracellular space"/>
    <property type="evidence" value="ECO:0007669"/>
    <property type="project" value="TreeGrafter"/>
</dbReference>
<dbReference type="GO" id="GO:0016020">
    <property type="term" value="C:membrane"/>
    <property type="evidence" value="ECO:0007669"/>
    <property type="project" value="TreeGrafter"/>
</dbReference>
<comment type="caution">
    <text evidence="17">The sequence shown here is derived from an EMBL/GenBank/DDBJ whole genome shotgun (WGS) entry which is preliminary data.</text>
</comment>
<dbReference type="Gene3D" id="2.60.40.1730">
    <property type="entry name" value="tricorn interacting facor f3 domain"/>
    <property type="match status" value="1"/>
</dbReference>
<evidence type="ECO:0000256" key="9">
    <source>
        <dbReference type="ARBA" id="ARBA00022801"/>
    </source>
</evidence>
<dbReference type="GO" id="GO:0042277">
    <property type="term" value="F:peptide binding"/>
    <property type="evidence" value="ECO:0007669"/>
    <property type="project" value="TreeGrafter"/>
</dbReference>
<dbReference type="EC" id="3.4.11.2" evidence="4"/>
<keyword evidence="18" id="KW-1185">Reference proteome</keyword>
<feature type="domain" description="Peptidase M1 membrane alanine aminopeptidase" evidence="14">
    <location>
        <begin position="238"/>
        <end position="445"/>
    </location>
</feature>
<evidence type="ECO:0000256" key="1">
    <source>
        <dbReference type="ARBA" id="ARBA00000098"/>
    </source>
</evidence>
<evidence type="ECO:0000256" key="10">
    <source>
        <dbReference type="ARBA" id="ARBA00022833"/>
    </source>
</evidence>
<keyword evidence="6 17" id="KW-0031">Aminopeptidase</keyword>
<evidence type="ECO:0000256" key="13">
    <source>
        <dbReference type="ARBA" id="ARBA00031533"/>
    </source>
</evidence>
<dbReference type="AlphaFoldDB" id="A0A8J2TZG8"/>
<dbReference type="PRINTS" id="PR00756">
    <property type="entry name" value="ALADIPTASE"/>
</dbReference>
<dbReference type="InterPro" id="IPR050344">
    <property type="entry name" value="Peptidase_M1_aminopeptidases"/>
</dbReference>
<dbReference type="GO" id="GO:0043171">
    <property type="term" value="P:peptide catabolic process"/>
    <property type="evidence" value="ECO:0007669"/>
    <property type="project" value="TreeGrafter"/>
</dbReference>
<dbReference type="Proteomes" id="UP000616114">
    <property type="component" value="Unassembled WGS sequence"/>
</dbReference>
<feature type="domain" description="Aminopeptidase N-like N-terminal" evidence="16">
    <location>
        <begin position="111"/>
        <end position="193"/>
    </location>
</feature>
<comment type="similarity">
    <text evidence="3">Belongs to the peptidase M1 family.</text>
</comment>
<dbReference type="InterPro" id="IPR001930">
    <property type="entry name" value="Peptidase_M1"/>
</dbReference>
<name>A0A8J2TZG8_9MICO</name>
<gene>
    <name evidence="17" type="ORF">GCM10011333_24950</name>
</gene>
<dbReference type="InterPro" id="IPR024571">
    <property type="entry name" value="ERAP1-like_C_dom"/>
</dbReference>
<dbReference type="PANTHER" id="PTHR11533:SF174">
    <property type="entry name" value="PUROMYCIN-SENSITIVE AMINOPEPTIDASE-RELATED"/>
    <property type="match status" value="1"/>
</dbReference>
<evidence type="ECO:0000256" key="2">
    <source>
        <dbReference type="ARBA" id="ARBA00001947"/>
    </source>
</evidence>
<evidence type="ECO:0000256" key="3">
    <source>
        <dbReference type="ARBA" id="ARBA00010136"/>
    </source>
</evidence>
<evidence type="ECO:0000259" key="15">
    <source>
        <dbReference type="Pfam" id="PF11838"/>
    </source>
</evidence>
<comment type="catalytic activity">
    <reaction evidence="1">
        <text>Release of an N-terminal amino acid, Xaa-|-Yaa- from a peptide, amide or arylamide. Xaa is preferably Ala, but may be most amino acids including Pro (slow action). When a terminal hydrophobic residue is followed by a prolyl residue, the two may be released as an intact Xaa-Pro dipeptide.</text>
        <dbReference type="EC" id="3.4.11.2"/>
    </reaction>
</comment>
<sequence>MPQHNLTREEARLRAATVAVDAYAVELRLGDDDRDFTSRTTVTFTAEPGAETFIDAIAEEIHEVVLNGNSLPLDEVVTPGRIRLPGLAERNDLVVSGRFQYSRTGEGLHRFVDPVDREVYLYSQFEVADARRVFAVFDQPDLKASFAFSVTAPKDWTVVSNSPTPAPQAPAGDASDELAVWHFAPTPRISSYITAIVAGPYRSAHSSLTSSNGDRIPLGVYARASLFEHVDAQEIFAITQAGFEFFEDAFDHPYPFEKYDQLFVPEFNAGAMENAGCVTFVEDYVFRSRPTEAVVERRTVTILHELAHMWFGDLVTMRWWDDLWLNESFAEFASTLAAAEATRWTGAWATFASMEKSWAYKQDQLPSTHPVVADIRDLQDVEVNFDGITYAKGASVLRQLVAWVGLENFLAGVRRYFARHAWGNTELRDLLAELEAASGRDLGDWPARWLQTAGVNTLRLDYTVDEAGRIRNARVLQSAPESHPTLRQHRIGIGCYVEDDGALVLSHRTELDIDGAQTPVPGLEGVPAAALVLLNDGDLAYAKIRLDPESLRACEDGLGRLHDPLAQALVRGALWDMARDAELPASRFLDLALAGLPSIPDSTGLLVQIRQLVLVAEEYTAPHRRPQVLAGIGDRLVTLAETAPAGSDHQLQYVRALARLACTPEQAGWLDRLRSGELVLEGFTVDADVRWDLIAGLAATSALREETLAGALAEDNTAAGQRHHLTATAADPSPGTKRQVMDDLLHGNRSNAESAALIAGFRRSGQAARSELAARYFDDIRGAWDARAGEIAQQLARGLFPPATPEALDLARRWLDANADAPAGLLRIMQENVDEAERALRAQAADRQEGS</sequence>
<dbReference type="Pfam" id="PF11838">
    <property type="entry name" value="ERAP1_C"/>
    <property type="match status" value="1"/>
</dbReference>
<dbReference type="GO" id="GO:0016285">
    <property type="term" value="F:alanyl aminopeptidase activity"/>
    <property type="evidence" value="ECO:0007669"/>
    <property type="project" value="UniProtKB-EC"/>
</dbReference>
<dbReference type="CDD" id="cd09602">
    <property type="entry name" value="M1_APN"/>
    <property type="match status" value="1"/>
</dbReference>
<evidence type="ECO:0000256" key="5">
    <source>
        <dbReference type="ARBA" id="ARBA00015611"/>
    </source>
</evidence>
<keyword evidence="8" id="KW-0479">Metal-binding</keyword>
<dbReference type="InterPro" id="IPR042097">
    <property type="entry name" value="Aminopeptidase_N-like_N_sf"/>
</dbReference>
<accession>A0A8J2TZG8</accession>
<dbReference type="FunFam" id="1.10.390.10:FF:000004">
    <property type="entry name" value="Aminopeptidase N"/>
    <property type="match status" value="1"/>
</dbReference>
<dbReference type="InterPro" id="IPR012778">
    <property type="entry name" value="Pept_M1_aminopeptidase"/>
</dbReference>
<organism evidence="17 18">
    <name type="scientific">Sediminivirga luteola</name>
    <dbReference type="NCBI Taxonomy" id="1774748"/>
    <lineage>
        <taxon>Bacteria</taxon>
        <taxon>Bacillati</taxon>
        <taxon>Actinomycetota</taxon>
        <taxon>Actinomycetes</taxon>
        <taxon>Micrococcales</taxon>
        <taxon>Brevibacteriaceae</taxon>
        <taxon>Sediminivirga</taxon>
    </lineage>
</organism>
<evidence type="ECO:0000256" key="7">
    <source>
        <dbReference type="ARBA" id="ARBA00022670"/>
    </source>
</evidence>
<dbReference type="GO" id="GO:0070006">
    <property type="term" value="F:metalloaminopeptidase activity"/>
    <property type="evidence" value="ECO:0007669"/>
    <property type="project" value="TreeGrafter"/>
</dbReference>
<dbReference type="Pfam" id="PF17900">
    <property type="entry name" value="Peptidase_M1_N"/>
    <property type="match status" value="1"/>
</dbReference>
<dbReference type="RefSeq" id="WP_188551222.1">
    <property type="nucleotide sequence ID" value="NZ_BMFY01000011.1"/>
</dbReference>
<dbReference type="GO" id="GO:0008270">
    <property type="term" value="F:zinc ion binding"/>
    <property type="evidence" value="ECO:0007669"/>
    <property type="project" value="InterPro"/>
</dbReference>
<evidence type="ECO:0000313" key="17">
    <source>
        <dbReference type="EMBL" id="GGA20874.1"/>
    </source>
</evidence>
<dbReference type="InterPro" id="IPR014782">
    <property type="entry name" value="Peptidase_M1_dom"/>
</dbReference>
<evidence type="ECO:0000256" key="12">
    <source>
        <dbReference type="ARBA" id="ARBA00029811"/>
    </source>
</evidence>
<dbReference type="SUPFAM" id="SSF63737">
    <property type="entry name" value="Leukotriene A4 hydrolase N-terminal domain"/>
    <property type="match status" value="1"/>
</dbReference>
<keyword evidence="10" id="KW-0862">Zinc</keyword>
<evidence type="ECO:0000256" key="6">
    <source>
        <dbReference type="ARBA" id="ARBA00022438"/>
    </source>
</evidence>
<evidence type="ECO:0000259" key="14">
    <source>
        <dbReference type="Pfam" id="PF01433"/>
    </source>
</evidence>
<dbReference type="NCBIfam" id="TIGR02412">
    <property type="entry name" value="pepN_strep_liv"/>
    <property type="match status" value="1"/>
</dbReference>
<dbReference type="FunFam" id="2.60.40.1730:FF:000010">
    <property type="entry name" value="Putative aminopeptidase N"/>
    <property type="match status" value="1"/>
</dbReference>
<feature type="domain" description="ERAP1-like C-terminal" evidence="15">
    <location>
        <begin position="531"/>
        <end position="838"/>
    </location>
</feature>
<keyword evidence="11" id="KW-0482">Metalloprotease</keyword>
<reference evidence="17" key="1">
    <citation type="journal article" date="2014" name="Int. J. Syst. Evol. Microbiol.">
        <title>Complete genome sequence of Corynebacterium casei LMG S-19264T (=DSM 44701T), isolated from a smear-ripened cheese.</title>
        <authorList>
            <consortium name="US DOE Joint Genome Institute (JGI-PGF)"/>
            <person name="Walter F."/>
            <person name="Albersmeier A."/>
            <person name="Kalinowski J."/>
            <person name="Ruckert C."/>
        </authorList>
    </citation>
    <scope>NUCLEOTIDE SEQUENCE</scope>
    <source>
        <strain evidence="17">CGMCC 1.12785</strain>
    </source>
</reference>
<dbReference type="InterPro" id="IPR027268">
    <property type="entry name" value="Peptidase_M4/M1_CTD_sf"/>
</dbReference>
<evidence type="ECO:0000259" key="16">
    <source>
        <dbReference type="Pfam" id="PF17900"/>
    </source>
</evidence>
<comment type="cofactor">
    <cofactor evidence="2">
        <name>Zn(2+)</name>
        <dbReference type="ChEBI" id="CHEBI:29105"/>
    </cofactor>
</comment>
<reference evidence="17" key="2">
    <citation type="submission" date="2020-09" db="EMBL/GenBank/DDBJ databases">
        <authorList>
            <person name="Sun Q."/>
            <person name="Zhou Y."/>
        </authorList>
    </citation>
    <scope>NUCLEOTIDE SEQUENCE</scope>
    <source>
        <strain evidence="17">CGMCC 1.12785</strain>
    </source>
</reference>
<keyword evidence="7" id="KW-0645">Protease</keyword>
<dbReference type="GO" id="GO:0006508">
    <property type="term" value="P:proteolysis"/>
    <property type="evidence" value="ECO:0007669"/>
    <property type="project" value="UniProtKB-KW"/>
</dbReference>
<evidence type="ECO:0000256" key="8">
    <source>
        <dbReference type="ARBA" id="ARBA00022723"/>
    </source>
</evidence>
<dbReference type="Pfam" id="PF01433">
    <property type="entry name" value="Peptidase_M1"/>
    <property type="match status" value="1"/>
</dbReference>
<dbReference type="SUPFAM" id="SSF55486">
    <property type="entry name" value="Metalloproteases ('zincins'), catalytic domain"/>
    <property type="match status" value="1"/>
</dbReference>
<dbReference type="InterPro" id="IPR045357">
    <property type="entry name" value="Aminopeptidase_N-like_N"/>
</dbReference>
<evidence type="ECO:0000256" key="11">
    <source>
        <dbReference type="ARBA" id="ARBA00023049"/>
    </source>
</evidence>
<evidence type="ECO:0000256" key="4">
    <source>
        <dbReference type="ARBA" id="ARBA00012564"/>
    </source>
</evidence>